<evidence type="ECO:0000259" key="2">
    <source>
        <dbReference type="Pfam" id="PF01321"/>
    </source>
</evidence>
<dbReference type="InterPro" id="IPR036005">
    <property type="entry name" value="Creatinase/aminopeptidase-like"/>
</dbReference>
<evidence type="ECO:0000313" key="4">
    <source>
        <dbReference type="Proteomes" id="UP000554520"/>
    </source>
</evidence>
<dbReference type="RefSeq" id="WP_246410920.1">
    <property type="nucleotide sequence ID" value="NZ_JACHXN010000004.1"/>
</dbReference>
<comment type="caution">
    <text evidence="3">The sequence shown here is derived from an EMBL/GenBank/DDBJ whole genome shotgun (WGS) entry which is preliminary data.</text>
</comment>
<dbReference type="InterPro" id="IPR029149">
    <property type="entry name" value="Creatin/AminoP/Spt16_N"/>
</dbReference>
<dbReference type="SUPFAM" id="SSF53092">
    <property type="entry name" value="Creatinase/prolidase N-terminal domain"/>
    <property type="match status" value="1"/>
</dbReference>
<dbReference type="SUPFAM" id="SSF55920">
    <property type="entry name" value="Creatinase/aminopeptidase"/>
    <property type="match status" value="1"/>
</dbReference>
<dbReference type="InterPro" id="IPR050659">
    <property type="entry name" value="Peptidase_M24B"/>
</dbReference>
<dbReference type="PANTHER" id="PTHR46112:SF3">
    <property type="entry name" value="AMINOPEPTIDASE YPDF"/>
    <property type="match status" value="1"/>
</dbReference>
<reference evidence="3 4" key="1">
    <citation type="submission" date="2020-08" db="EMBL/GenBank/DDBJ databases">
        <title>Genomic Encyclopedia of Type Strains, Phase III (KMG-III): the genomes of soil and plant-associated and newly described type strains.</title>
        <authorList>
            <person name="Whitman W."/>
        </authorList>
    </citation>
    <scope>NUCLEOTIDE SEQUENCE [LARGE SCALE GENOMIC DNA]</scope>
    <source>
        <strain evidence="3 4">CECT 7015</strain>
    </source>
</reference>
<protein>
    <submittedName>
        <fullName evidence="3">Xaa-Pro aminopeptidase</fullName>
    </submittedName>
</protein>
<organism evidence="3 4">
    <name type="scientific">Phyllobacterium trifolii</name>
    <dbReference type="NCBI Taxonomy" id="300193"/>
    <lineage>
        <taxon>Bacteria</taxon>
        <taxon>Pseudomonadati</taxon>
        <taxon>Pseudomonadota</taxon>
        <taxon>Alphaproteobacteria</taxon>
        <taxon>Hyphomicrobiales</taxon>
        <taxon>Phyllobacteriaceae</taxon>
        <taxon>Phyllobacterium</taxon>
    </lineage>
</organism>
<keyword evidence="3" id="KW-0645">Protease</keyword>
<dbReference type="Proteomes" id="UP000554520">
    <property type="component" value="Unassembled WGS sequence"/>
</dbReference>
<sequence>MIASRTTAAPPFDTALLDRLMQESGLDVLLVSSKHNVQYLLGGYRFFMFDYMDATGLSRYLPILIYPKGRPDLAAYIGNPNEGYERDLGRFWPGTLDLKARGSVDSMHYCLERIEASGIPVSSIGVELGFLPADAFQVLRAGLPHADISDCVETLESLRAVKTSAELADLRQASERVVDAITATFSRIEPGQTKQDIVEILRREEVQRDLVFEYCLITAGTSQNRAPSDQRLQEGDIVSLDSGGNYRGYIGDLCRMGILGQPSPELEDALAVIEEIQQAARRPIRSGAIGQDIFAATAPLMSAKRDGRMSFVAHGMGLVSHEAPRLLDDGPIPYPATHRGLALETGMVLSIETTWQHPRLGFIKLEDTVAVTADGYEAFGDAGRGWNRCGGR</sequence>
<dbReference type="GO" id="GO:0004177">
    <property type="term" value="F:aminopeptidase activity"/>
    <property type="evidence" value="ECO:0007669"/>
    <property type="project" value="UniProtKB-KW"/>
</dbReference>
<feature type="domain" description="Peptidase M24" evidence="1">
    <location>
        <begin position="169"/>
        <end position="373"/>
    </location>
</feature>
<accession>A0A839U406</accession>
<dbReference type="PANTHER" id="PTHR46112">
    <property type="entry name" value="AMINOPEPTIDASE"/>
    <property type="match status" value="1"/>
</dbReference>
<keyword evidence="4" id="KW-1185">Reference proteome</keyword>
<dbReference type="Gene3D" id="3.90.230.10">
    <property type="entry name" value="Creatinase/methionine aminopeptidase superfamily"/>
    <property type="match status" value="1"/>
</dbReference>
<dbReference type="Gene3D" id="3.40.350.10">
    <property type="entry name" value="Creatinase/prolidase N-terminal domain"/>
    <property type="match status" value="1"/>
</dbReference>
<gene>
    <name evidence="3" type="ORF">FHS21_001813</name>
</gene>
<dbReference type="Pfam" id="PF00557">
    <property type="entry name" value="Peptidase_M24"/>
    <property type="match status" value="1"/>
</dbReference>
<evidence type="ECO:0000259" key="1">
    <source>
        <dbReference type="Pfam" id="PF00557"/>
    </source>
</evidence>
<feature type="domain" description="Creatinase N-terminal" evidence="2">
    <location>
        <begin position="17"/>
        <end position="161"/>
    </location>
</feature>
<keyword evidence="3" id="KW-0378">Hydrolase</keyword>
<dbReference type="InterPro" id="IPR000587">
    <property type="entry name" value="Creatinase_N"/>
</dbReference>
<dbReference type="Pfam" id="PF01321">
    <property type="entry name" value="Creatinase_N"/>
    <property type="match status" value="1"/>
</dbReference>
<dbReference type="InterPro" id="IPR000994">
    <property type="entry name" value="Pept_M24"/>
</dbReference>
<dbReference type="AlphaFoldDB" id="A0A839U406"/>
<keyword evidence="3" id="KW-0031">Aminopeptidase</keyword>
<dbReference type="EMBL" id="JACHXN010000004">
    <property type="protein sequence ID" value="MBB3145408.1"/>
    <property type="molecule type" value="Genomic_DNA"/>
</dbReference>
<proteinExistence type="predicted"/>
<evidence type="ECO:0000313" key="3">
    <source>
        <dbReference type="EMBL" id="MBB3145408.1"/>
    </source>
</evidence>
<dbReference type="CDD" id="cd01066">
    <property type="entry name" value="APP_MetAP"/>
    <property type="match status" value="1"/>
</dbReference>
<name>A0A839U406_9HYPH</name>